<dbReference type="GO" id="GO:0016757">
    <property type="term" value="F:glycosyltransferase activity"/>
    <property type="evidence" value="ECO:0007669"/>
    <property type="project" value="InterPro"/>
</dbReference>
<dbReference type="Gene3D" id="3.40.50.2000">
    <property type="entry name" value="Glycogen Phosphorylase B"/>
    <property type="match status" value="1"/>
</dbReference>
<dbReference type="Pfam" id="PF00534">
    <property type="entry name" value="Glycos_transf_1"/>
    <property type="match status" value="1"/>
</dbReference>
<gene>
    <name evidence="4" type="ORF">COX08_02100</name>
</gene>
<dbReference type="CDD" id="cd03809">
    <property type="entry name" value="GT4_MtfB-like"/>
    <property type="match status" value="1"/>
</dbReference>
<dbReference type="PANTHER" id="PTHR46401:SF2">
    <property type="entry name" value="GLYCOSYLTRANSFERASE WBBK-RELATED"/>
    <property type="match status" value="1"/>
</dbReference>
<dbReference type="SUPFAM" id="SSF53756">
    <property type="entry name" value="UDP-Glycosyltransferase/glycogen phosphorylase"/>
    <property type="match status" value="1"/>
</dbReference>
<dbReference type="Proteomes" id="UP000229459">
    <property type="component" value="Unassembled WGS sequence"/>
</dbReference>
<reference evidence="4 5" key="1">
    <citation type="submission" date="2017-09" db="EMBL/GenBank/DDBJ databases">
        <title>Depth-based differentiation of microbial function through sediment-hosted aquifers and enrichment of novel symbionts in the deep terrestrial subsurface.</title>
        <authorList>
            <person name="Probst A.J."/>
            <person name="Ladd B."/>
            <person name="Jarett J.K."/>
            <person name="Geller-Mcgrath D.E."/>
            <person name="Sieber C.M."/>
            <person name="Emerson J.B."/>
            <person name="Anantharaman K."/>
            <person name="Thomas B.C."/>
            <person name="Malmstrom R."/>
            <person name="Stieglmeier M."/>
            <person name="Klingl A."/>
            <person name="Woyke T."/>
            <person name="Ryan C.M."/>
            <person name="Banfield J.F."/>
        </authorList>
    </citation>
    <scope>NUCLEOTIDE SEQUENCE [LARGE SCALE GENOMIC DNA]</scope>
    <source>
        <strain evidence="4">CG23_combo_of_CG06-09_8_20_14_all_34_8</strain>
    </source>
</reference>
<feature type="domain" description="Glycosyltransferase subfamily 4-like N-terminal" evidence="3">
    <location>
        <begin position="51"/>
        <end position="144"/>
    </location>
</feature>
<dbReference type="Pfam" id="PF13439">
    <property type="entry name" value="Glyco_transf_4"/>
    <property type="match status" value="1"/>
</dbReference>
<proteinExistence type="predicted"/>
<evidence type="ECO:0000259" key="2">
    <source>
        <dbReference type="Pfam" id="PF00534"/>
    </source>
</evidence>
<evidence type="ECO:0000259" key="3">
    <source>
        <dbReference type="Pfam" id="PF13439"/>
    </source>
</evidence>
<accession>A0A2H0B860</accession>
<dbReference type="InterPro" id="IPR001296">
    <property type="entry name" value="Glyco_trans_1"/>
</dbReference>
<evidence type="ECO:0000256" key="1">
    <source>
        <dbReference type="ARBA" id="ARBA00022679"/>
    </source>
</evidence>
<dbReference type="EMBL" id="PCSR01000047">
    <property type="protein sequence ID" value="PIP53240.1"/>
    <property type="molecule type" value="Genomic_DNA"/>
</dbReference>
<protein>
    <submittedName>
        <fullName evidence="4">Uncharacterized protein</fullName>
    </submittedName>
</protein>
<dbReference type="PANTHER" id="PTHR46401">
    <property type="entry name" value="GLYCOSYLTRANSFERASE WBBK-RELATED"/>
    <property type="match status" value="1"/>
</dbReference>
<feature type="domain" description="Glycosyl transferase family 1" evidence="2">
    <location>
        <begin position="164"/>
        <end position="314"/>
    </location>
</feature>
<evidence type="ECO:0000313" key="5">
    <source>
        <dbReference type="Proteomes" id="UP000229459"/>
    </source>
</evidence>
<comment type="caution">
    <text evidence="4">The sequence shown here is derived from an EMBL/GenBank/DDBJ whole genome shotgun (WGS) entry which is preliminary data.</text>
</comment>
<evidence type="ECO:0000313" key="4">
    <source>
        <dbReference type="EMBL" id="PIP53240.1"/>
    </source>
</evidence>
<keyword evidence="1" id="KW-0808">Transferase</keyword>
<name>A0A2H0B860_9BACT</name>
<organism evidence="4 5">
    <name type="scientific">Candidatus Beckwithbacteria bacterium CG23_combo_of_CG06-09_8_20_14_all_34_8</name>
    <dbReference type="NCBI Taxonomy" id="1974497"/>
    <lineage>
        <taxon>Bacteria</taxon>
        <taxon>Candidatus Beckwithiibacteriota</taxon>
    </lineage>
</organism>
<dbReference type="InterPro" id="IPR028098">
    <property type="entry name" value="Glyco_trans_4-like_N"/>
</dbReference>
<dbReference type="AlphaFoldDB" id="A0A2H0B860"/>
<sequence>MRVALDISSTKSDHRFRGIGFYTLNLWEQLKKISASDNALELVTFNKQIPTADIYHFPAFNPFFLSFPPTLINKSIITIHDLIPIDYPQHFPPGFKGKLRWQIQKKMLNYFRAIITDSMSSARSIIRNTHVKENKIKIIYLAADAGFQKLKKNSKQINDTIARLKPPAKFILYTGDLNWNKNVMLLANTCVKLKIPLVVAGKQAINHEIDRKHPWNKQLVEFQDFADANRQLIIRYGFVDKDDLVSLYNLASCYVQPSIAEGFGLPILEAMACGCPVICSNTTSLPEIARDSGIYFNPLDSDDLETKIKSIFQNLHGIDEHVKKGLLLSNKFSWEKTAIQTWQIYKSLI</sequence>